<keyword evidence="1" id="KW-0472">Membrane</keyword>
<gene>
    <name evidence="3" type="ORF">GHO30_10875</name>
    <name evidence="2" type="ORF">GHO37_15485</name>
</gene>
<evidence type="ECO:0000313" key="2">
    <source>
        <dbReference type="EMBL" id="MQT75703.1"/>
    </source>
</evidence>
<keyword evidence="1" id="KW-0812">Transmembrane</keyword>
<dbReference type="Proteomes" id="UP000470186">
    <property type="component" value="Unassembled WGS sequence"/>
</dbReference>
<dbReference type="RefSeq" id="WP_153351261.1">
    <property type="nucleotide sequence ID" value="NZ_JBQQLO010000162.1"/>
</dbReference>
<protein>
    <submittedName>
        <fullName evidence="2">SHOCT domain-containing protein</fullName>
    </submittedName>
</protein>
<dbReference type="EMBL" id="WIWF01000057">
    <property type="protein sequence ID" value="MQT75703.1"/>
    <property type="molecule type" value="Genomic_DNA"/>
</dbReference>
<dbReference type="Proteomes" id="UP000447574">
    <property type="component" value="Unassembled WGS sequence"/>
</dbReference>
<reference evidence="4 5" key="1">
    <citation type="submission" date="2019-10" db="EMBL/GenBank/DDBJ databases">
        <title>Evaluation of single-gene subtyping targets for Pseudomonas.</title>
        <authorList>
            <person name="Reichler S.J."/>
            <person name="Orsi R.H."/>
            <person name="Wiedmann M."/>
            <person name="Martin N.H."/>
            <person name="Murphy S.I."/>
        </authorList>
    </citation>
    <scope>NUCLEOTIDE SEQUENCE [LARGE SCALE GENOMIC DNA]</scope>
    <source>
        <strain evidence="3 5">FSL R10-2107</strain>
        <strain evidence="2 4">FSL R10-2932</strain>
    </source>
</reference>
<feature type="transmembrane region" description="Helical" evidence="1">
    <location>
        <begin position="55"/>
        <end position="79"/>
    </location>
</feature>
<evidence type="ECO:0000256" key="1">
    <source>
        <dbReference type="SAM" id="Phobius"/>
    </source>
</evidence>
<evidence type="ECO:0000313" key="3">
    <source>
        <dbReference type="EMBL" id="MQU31888.1"/>
    </source>
</evidence>
<keyword evidence="1" id="KW-1133">Transmembrane helix</keyword>
<feature type="transmembrane region" description="Helical" evidence="1">
    <location>
        <begin position="14"/>
        <end position="43"/>
    </location>
</feature>
<accession>A0A7X1WWC5</accession>
<comment type="caution">
    <text evidence="2">The sequence shown here is derived from an EMBL/GenBank/DDBJ whole genome shotgun (WGS) entry which is preliminary data.</text>
</comment>
<dbReference type="EMBL" id="WIVX01000041">
    <property type="protein sequence ID" value="MQU31888.1"/>
    <property type="molecule type" value="Genomic_DNA"/>
</dbReference>
<dbReference type="AlphaFoldDB" id="A0A7X1WWC5"/>
<organism evidence="2 4">
    <name type="scientific">Pseudomonas helleri</name>
    <dbReference type="NCBI Taxonomy" id="1608996"/>
    <lineage>
        <taxon>Bacteria</taxon>
        <taxon>Pseudomonadati</taxon>
        <taxon>Pseudomonadota</taxon>
        <taxon>Gammaproteobacteria</taxon>
        <taxon>Pseudomonadales</taxon>
        <taxon>Pseudomonadaceae</taxon>
        <taxon>Pseudomonas</taxon>
    </lineage>
</organism>
<sequence length="190" mass="21598">MSNTPLSSAEHGKILLFILLMIPTLFFVGVLPILFLIIGFIMLRRNKDFSYVDMAVRGAAIYMWIGFLICAGVVAWNAMTWDKSNSYQSRYAAELMQNFSIVAAIFFGYKVALTKLLFEPLAAHKGWVELNGVFSSKAKNKEAEIDIIKGERLKSFSVADELIKWAKLKEDGHISEQEFNDARKKLLHRE</sequence>
<evidence type="ECO:0000313" key="5">
    <source>
        <dbReference type="Proteomes" id="UP000470186"/>
    </source>
</evidence>
<proteinExistence type="predicted"/>
<name>A0A7X1WWC5_9PSED</name>
<keyword evidence="5" id="KW-1185">Reference proteome</keyword>
<feature type="transmembrane region" description="Helical" evidence="1">
    <location>
        <begin position="99"/>
        <end position="118"/>
    </location>
</feature>
<evidence type="ECO:0000313" key="4">
    <source>
        <dbReference type="Proteomes" id="UP000447574"/>
    </source>
</evidence>